<dbReference type="PANTHER" id="PTHR19139">
    <property type="entry name" value="AQUAPORIN TRANSPORTER"/>
    <property type="match status" value="1"/>
</dbReference>
<comment type="similarity">
    <text evidence="2 8">Belongs to the MIP/aquaporin (TC 1.A.8) family.</text>
</comment>
<gene>
    <name evidence="11" type="ORF">GRQ65_07825</name>
</gene>
<dbReference type="CDD" id="cd00333">
    <property type="entry name" value="MIP"/>
    <property type="match status" value="1"/>
</dbReference>
<sequence length="354" mass="37182">MAETSSTTQKIAAEALGTYVLVLFGCGTAIFSGGDYLATALAFGLSVLVGAYAFGRISGAHLNPAVSVGAAVSGRMAWREVPVYVGAQLGGAILAGLSLFVLVQGIDGYDISVGGLGQNSFGDDGTGYAVWSAFLLELLLTALFVYVILAVTDARNESPAFAPLTIGLALTMIHLASINLTGTSVNPARSIGVALFAGGDAILQLWLFILAPLVGAVVAGATYPLLFGQASEPVPGSGFSFPARTPAPAGYTQPDQFQQEWNQQQADTEHAAWQQEPIIQDGWQWDHAAQEWKPLEQWQPATPGSHAAADQTTATPAVSDPAVSPGEQPDQRTEQWTQQTYGDDQTQYRNPGQP</sequence>
<dbReference type="GO" id="GO:0005886">
    <property type="term" value="C:plasma membrane"/>
    <property type="evidence" value="ECO:0007669"/>
    <property type="project" value="UniProtKB-SubCell"/>
</dbReference>
<feature type="transmembrane region" description="Helical" evidence="10">
    <location>
        <begin position="201"/>
        <end position="226"/>
    </location>
</feature>
<dbReference type="Gene3D" id="1.20.1080.10">
    <property type="entry name" value="Glycerol uptake facilitator protein"/>
    <property type="match status" value="1"/>
</dbReference>
<evidence type="ECO:0000256" key="5">
    <source>
        <dbReference type="ARBA" id="ARBA00022692"/>
    </source>
</evidence>
<evidence type="ECO:0000256" key="10">
    <source>
        <dbReference type="SAM" id="Phobius"/>
    </source>
</evidence>
<dbReference type="GO" id="GO:0015250">
    <property type="term" value="F:water channel activity"/>
    <property type="evidence" value="ECO:0007669"/>
    <property type="project" value="TreeGrafter"/>
</dbReference>
<dbReference type="Pfam" id="PF00230">
    <property type="entry name" value="MIP"/>
    <property type="match status" value="1"/>
</dbReference>
<dbReference type="InterPro" id="IPR022357">
    <property type="entry name" value="MIP_CS"/>
</dbReference>
<dbReference type="EMBL" id="WUEK01000004">
    <property type="protein sequence ID" value="MXG89457.1"/>
    <property type="molecule type" value="Genomic_DNA"/>
</dbReference>
<keyword evidence="6 10" id="KW-1133">Transmembrane helix</keyword>
<feature type="transmembrane region" description="Helical" evidence="10">
    <location>
        <begin position="36"/>
        <end position="54"/>
    </location>
</feature>
<keyword evidence="4" id="KW-1003">Cell membrane</keyword>
<evidence type="ECO:0000256" key="9">
    <source>
        <dbReference type="SAM" id="MobiDB-lite"/>
    </source>
</evidence>
<protein>
    <submittedName>
        <fullName evidence="11">MIP family channel protein</fullName>
    </submittedName>
</protein>
<evidence type="ECO:0000256" key="2">
    <source>
        <dbReference type="ARBA" id="ARBA00006175"/>
    </source>
</evidence>
<keyword evidence="7 10" id="KW-0472">Membrane</keyword>
<dbReference type="NCBIfam" id="TIGR00861">
    <property type="entry name" value="MIP"/>
    <property type="match status" value="1"/>
</dbReference>
<evidence type="ECO:0000256" key="4">
    <source>
        <dbReference type="ARBA" id="ARBA00022475"/>
    </source>
</evidence>
<dbReference type="RefSeq" id="WP_160876922.1">
    <property type="nucleotide sequence ID" value="NZ_WUEK01000004.1"/>
</dbReference>
<comment type="subcellular location">
    <subcellularLocation>
        <location evidence="1">Cell membrane</location>
        <topology evidence="1">Multi-pass membrane protein</topology>
    </subcellularLocation>
</comment>
<keyword evidence="3 8" id="KW-0813">Transport</keyword>
<feature type="transmembrane region" description="Helical" evidence="10">
    <location>
        <begin position="161"/>
        <end position="181"/>
    </location>
</feature>
<dbReference type="Proteomes" id="UP000473325">
    <property type="component" value="Unassembled WGS sequence"/>
</dbReference>
<dbReference type="PRINTS" id="PR00783">
    <property type="entry name" value="MINTRINSICP"/>
</dbReference>
<evidence type="ECO:0000256" key="3">
    <source>
        <dbReference type="ARBA" id="ARBA00022448"/>
    </source>
</evidence>
<organism evidence="11 12">
    <name type="scientific">Nocardioides flavescens</name>
    <dbReference type="NCBI Taxonomy" id="2691959"/>
    <lineage>
        <taxon>Bacteria</taxon>
        <taxon>Bacillati</taxon>
        <taxon>Actinomycetota</taxon>
        <taxon>Actinomycetes</taxon>
        <taxon>Propionibacteriales</taxon>
        <taxon>Nocardioidaceae</taxon>
        <taxon>Nocardioides</taxon>
    </lineage>
</organism>
<dbReference type="PROSITE" id="PS00221">
    <property type="entry name" value="MIP"/>
    <property type="match status" value="1"/>
</dbReference>
<dbReference type="InterPro" id="IPR000425">
    <property type="entry name" value="MIP"/>
</dbReference>
<accession>A0A6L7EPZ9</accession>
<feature type="region of interest" description="Disordered" evidence="9">
    <location>
        <begin position="299"/>
        <end position="354"/>
    </location>
</feature>
<feature type="transmembrane region" description="Helical" evidence="10">
    <location>
        <begin position="12"/>
        <end position="30"/>
    </location>
</feature>
<evidence type="ECO:0000256" key="7">
    <source>
        <dbReference type="ARBA" id="ARBA00023136"/>
    </source>
</evidence>
<evidence type="ECO:0000313" key="12">
    <source>
        <dbReference type="Proteomes" id="UP000473325"/>
    </source>
</evidence>
<keyword evidence="5 8" id="KW-0812">Transmembrane</keyword>
<feature type="compositionally biased region" description="Low complexity" evidence="9">
    <location>
        <begin position="335"/>
        <end position="348"/>
    </location>
</feature>
<dbReference type="AlphaFoldDB" id="A0A6L7EPZ9"/>
<comment type="caution">
    <text evidence="11">The sequence shown here is derived from an EMBL/GenBank/DDBJ whole genome shotgun (WGS) entry which is preliminary data.</text>
</comment>
<feature type="transmembrane region" description="Helical" evidence="10">
    <location>
        <begin position="83"/>
        <end position="106"/>
    </location>
</feature>
<feature type="transmembrane region" description="Helical" evidence="10">
    <location>
        <begin position="126"/>
        <end position="149"/>
    </location>
</feature>
<evidence type="ECO:0000313" key="11">
    <source>
        <dbReference type="EMBL" id="MXG89457.1"/>
    </source>
</evidence>
<dbReference type="PANTHER" id="PTHR19139:SF199">
    <property type="entry name" value="MIP17260P"/>
    <property type="match status" value="1"/>
</dbReference>
<evidence type="ECO:0000256" key="8">
    <source>
        <dbReference type="RuleBase" id="RU000477"/>
    </source>
</evidence>
<keyword evidence="12" id="KW-1185">Reference proteome</keyword>
<dbReference type="InterPro" id="IPR023271">
    <property type="entry name" value="Aquaporin-like"/>
</dbReference>
<reference evidence="11 12" key="1">
    <citation type="submission" date="2019-12" db="EMBL/GenBank/DDBJ databases">
        <authorList>
            <person name="Kun Z."/>
        </authorList>
    </citation>
    <scope>NUCLEOTIDE SEQUENCE [LARGE SCALE GENOMIC DNA]</scope>
    <source>
        <strain evidence="11 12">YIM 123512</strain>
    </source>
</reference>
<proteinExistence type="inferred from homology"/>
<evidence type="ECO:0000256" key="1">
    <source>
        <dbReference type="ARBA" id="ARBA00004651"/>
    </source>
</evidence>
<evidence type="ECO:0000256" key="6">
    <source>
        <dbReference type="ARBA" id="ARBA00022989"/>
    </source>
</evidence>
<dbReference type="SUPFAM" id="SSF81338">
    <property type="entry name" value="Aquaporin-like"/>
    <property type="match status" value="1"/>
</dbReference>
<dbReference type="InterPro" id="IPR034294">
    <property type="entry name" value="Aquaporin_transptr"/>
</dbReference>
<name>A0A6L7EPZ9_9ACTN</name>